<accession>A0A0F9WRW3</accession>
<protein>
    <recommendedName>
        <fullName evidence="2">VWA-like domain-containing protein</fullName>
    </recommendedName>
</protein>
<dbReference type="AlphaFoldDB" id="A0A0F9WRW3"/>
<gene>
    <name evidence="1" type="ORF">LCGC14_0317670</name>
</gene>
<sequence length="144" mass="16147">MSTAIAIDHSGSFADDIRGNKLIEQLRMEMGHEKVRLIFFTGTVDFDEVVDLYELDLGKLDLRYGASSLNRMGELLRKDPVDHLILITDGYLGSIPGAMERTAGAITVRMYQDPDFLGMKMFEKQLGDSNVFFEIIPQPDDAEA</sequence>
<evidence type="ECO:0000313" key="1">
    <source>
        <dbReference type="EMBL" id="KKN81508.1"/>
    </source>
</evidence>
<organism evidence="1">
    <name type="scientific">marine sediment metagenome</name>
    <dbReference type="NCBI Taxonomy" id="412755"/>
    <lineage>
        <taxon>unclassified sequences</taxon>
        <taxon>metagenomes</taxon>
        <taxon>ecological metagenomes</taxon>
    </lineage>
</organism>
<dbReference type="EMBL" id="LAZR01000213">
    <property type="protein sequence ID" value="KKN81508.1"/>
    <property type="molecule type" value="Genomic_DNA"/>
</dbReference>
<proteinExistence type="predicted"/>
<evidence type="ECO:0008006" key="2">
    <source>
        <dbReference type="Google" id="ProtNLM"/>
    </source>
</evidence>
<reference evidence="1" key="1">
    <citation type="journal article" date="2015" name="Nature">
        <title>Complex archaea that bridge the gap between prokaryotes and eukaryotes.</title>
        <authorList>
            <person name="Spang A."/>
            <person name="Saw J.H."/>
            <person name="Jorgensen S.L."/>
            <person name="Zaremba-Niedzwiedzka K."/>
            <person name="Martijn J."/>
            <person name="Lind A.E."/>
            <person name="van Eijk R."/>
            <person name="Schleper C."/>
            <person name="Guy L."/>
            <person name="Ettema T.J."/>
        </authorList>
    </citation>
    <scope>NUCLEOTIDE SEQUENCE</scope>
</reference>
<comment type="caution">
    <text evidence="1">The sequence shown here is derived from an EMBL/GenBank/DDBJ whole genome shotgun (WGS) entry which is preliminary data.</text>
</comment>
<name>A0A0F9WRW3_9ZZZZ</name>